<dbReference type="InterPro" id="IPR000789">
    <property type="entry name" value="Cyclin-dep_kinase_reg-sub"/>
</dbReference>
<dbReference type="Proteomes" id="UP000078046">
    <property type="component" value="Unassembled WGS sequence"/>
</dbReference>
<dbReference type="OrthoDB" id="440676at2759"/>
<dbReference type="GO" id="GO:0016538">
    <property type="term" value="F:cyclin-dependent protein serine/threonine kinase regulator activity"/>
    <property type="evidence" value="ECO:0007669"/>
    <property type="project" value="InterPro"/>
</dbReference>
<evidence type="ECO:0000256" key="3">
    <source>
        <dbReference type="ARBA" id="ARBA00023306"/>
    </source>
</evidence>
<dbReference type="InterPro" id="IPR036858">
    <property type="entry name" value="Cyclin-dep_kinase_reg-sub_sf"/>
</dbReference>
<gene>
    <name evidence="5" type="ORF">A3Q56_04332</name>
</gene>
<comment type="function">
    <text evidence="4">Binds to the catalytic subunit of the cyclin dependent kinases and is essential for their biological function.</text>
</comment>
<evidence type="ECO:0000256" key="2">
    <source>
        <dbReference type="ARBA" id="ARBA00022618"/>
    </source>
</evidence>
<name>A0A177B0R1_9BILA</name>
<keyword evidence="2 4" id="KW-0132">Cell division</keyword>
<keyword evidence="3 4" id="KW-0131">Cell cycle</keyword>
<protein>
    <recommendedName>
        <fullName evidence="4">Cyclin-dependent kinases regulatory subunit</fullName>
    </recommendedName>
</protein>
<dbReference type="Pfam" id="PF01111">
    <property type="entry name" value="CKS"/>
    <property type="match status" value="1"/>
</dbReference>
<organism evidence="5 6">
    <name type="scientific">Intoshia linei</name>
    <dbReference type="NCBI Taxonomy" id="1819745"/>
    <lineage>
        <taxon>Eukaryota</taxon>
        <taxon>Metazoa</taxon>
        <taxon>Spiralia</taxon>
        <taxon>Lophotrochozoa</taxon>
        <taxon>Mesozoa</taxon>
        <taxon>Orthonectida</taxon>
        <taxon>Rhopaluridae</taxon>
        <taxon>Intoshia</taxon>
    </lineage>
</organism>
<accession>A0A177B0R1</accession>
<dbReference type="EMBL" id="LWCA01000558">
    <property type="protein sequence ID" value="OAF67859.1"/>
    <property type="molecule type" value="Genomic_DNA"/>
</dbReference>
<dbReference type="PRINTS" id="PR00296">
    <property type="entry name" value="CYCLINKINASE"/>
</dbReference>
<dbReference type="GO" id="GO:0051301">
    <property type="term" value="P:cell division"/>
    <property type="evidence" value="ECO:0007669"/>
    <property type="project" value="UniProtKB-UniRule"/>
</dbReference>
<evidence type="ECO:0000256" key="4">
    <source>
        <dbReference type="RuleBase" id="RU311113"/>
    </source>
</evidence>
<proteinExistence type="inferred from homology"/>
<evidence type="ECO:0000256" key="1">
    <source>
        <dbReference type="ARBA" id="ARBA00007782"/>
    </source>
</evidence>
<comment type="similarity">
    <text evidence="1 4">Belongs to the CKS family.</text>
</comment>
<dbReference type="SUPFAM" id="SSF55637">
    <property type="entry name" value="Cell cycle regulatory proteins"/>
    <property type="match status" value="1"/>
</dbReference>
<comment type="caution">
    <text evidence="5">The sequence shown here is derived from an EMBL/GenBank/DDBJ whole genome shotgun (WGS) entry which is preliminary data.</text>
</comment>
<sequence length="69" mass="8689">MELYYSDKYFDQEYEYRHIVLPKNLVEYIPTNRLMTEVEWRALGVKQSRGWEHYMKWSPGMKYLMVRKY</sequence>
<dbReference type="PANTHER" id="PTHR23415">
    <property type="entry name" value="CYCLIN-DEPENDENT KINASES REGULATORY SUBUNIT/60S RIBOSOME SUBUNIT BIOGENESIS PROTEIN NIP7"/>
    <property type="match status" value="1"/>
</dbReference>
<reference evidence="5 6" key="1">
    <citation type="submission" date="2016-04" db="EMBL/GenBank/DDBJ databases">
        <title>The genome of Intoshia linei affirms orthonectids as highly simplified spiralians.</title>
        <authorList>
            <person name="Mikhailov K.V."/>
            <person name="Slusarev G.S."/>
            <person name="Nikitin M.A."/>
            <person name="Logacheva M.D."/>
            <person name="Penin A."/>
            <person name="Aleoshin V."/>
            <person name="Panchin Y.V."/>
        </authorList>
    </citation>
    <scope>NUCLEOTIDE SEQUENCE [LARGE SCALE GENOMIC DNA]</scope>
    <source>
        <strain evidence="5">Intl2013</strain>
        <tissue evidence="5">Whole animal</tissue>
    </source>
</reference>
<dbReference type="AlphaFoldDB" id="A0A177B0R1"/>
<dbReference type="GO" id="GO:0016301">
    <property type="term" value="F:kinase activity"/>
    <property type="evidence" value="ECO:0007669"/>
    <property type="project" value="UniProtKB-KW"/>
</dbReference>
<dbReference type="SMART" id="SM01084">
    <property type="entry name" value="CKS"/>
    <property type="match status" value="1"/>
</dbReference>
<keyword evidence="6" id="KW-1185">Reference proteome</keyword>
<evidence type="ECO:0000313" key="5">
    <source>
        <dbReference type="EMBL" id="OAF67859.1"/>
    </source>
</evidence>
<dbReference type="Gene3D" id="3.30.170.10">
    <property type="entry name" value="Cyclin-dependent kinase, regulatory subunit"/>
    <property type="match status" value="1"/>
</dbReference>
<keyword evidence="5" id="KW-0808">Transferase</keyword>
<evidence type="ECO:0000313" key="6">
    <source>
        <dbReference type="Proteomes" id="UP000078046"/>
    </source>
</evidence>
<keyword evidence="5" id="KW-0418">Kinase</keyword>